<sequence length="66" mass="7278">MSVGGERLFIIPSNFVQIMPKEPVLCLRKSQRIAKVVPASIRDVAISLSNSRGAGDKLFELKRLVP</sequence>
<evidence type="ECO:0000313" key="2">
    <source>
        <dbReference type="Proteomes" id="UP001497516"/>
    </source>
</evidence>
<gene>
    <name evidence="1" type="ORF">LTRI10_LOCUS19381</name>
</gene>
<name>A0AAV2DWG5_9ROSI</name>
<proteinExistence type="predicted"/>
<reference evidence="1 2" key="1">
    <citation type="submission" date="2024-04" db="EMBL/GenBank/DDBJ databases">
        <authorList>
            <person name="Fracassetti M."/>
        </authorList>
    </citation>
    <scope>NUCLEOTIDE SEQUENCE [LARGE SCALE GENOMIC DNA]</scope>
</reference>
<organism evidence="1 2">
    <name type="scientific">Linum trigynum</name>
    <dbReference type="NCBI Taxonomy" id="586398"/>
    <lineage>
        <taxon>Eukaryota</taxon>
        <taxon>Viridiplantae</taxon>
        <taxon>Streptophyta</taxon>
        <taxon>Embryophyta</taxon>
        <taxon>Tracheophyta</taxon>
        <taxon>Spermatophyta</taxon>
        <taxon>Magnoliopsida</taxon>
        <taxon>eudicotyledons</taxon>
        <taxon>Gunneridae</taxon>
        <taxon>Pentapetalae</taxon>
        <taxon>rosids</taxon>
        <taxon>fabids</taxon>
        <taxon>Malpighiales</taxon>
        <taxon>Linaceae</taxon>
        <taxon>Linum</taxon>
    </lineage>
</organism>
<dbReference type="EMBL" id="OZ034816">
    <property type="protein sequence ID" value="CAL1377753.1"/>
    <property type="molecule type" value="Genomic_DNA"/>
</dbReference>
<dbReference type="Proteomes" id="UP001497516">
    <property type="component" value="Chromosome 3"/>
</dbReference>
<evidence type="ECO:0000313" key="1">
    <source>
        <dbReference type="EMBL" id="CAL1377753.1"/>
    </source>
</evidence>
<keyword evidence="2" id="KW-1185">Reference proteome</keyword>
<dbReference type="AlphaFoldDB" id="A0AAV2DWG5"/>
<accession>A0AAV2DWG5</accession>
<protein>
    <submittedName>
        <fullName evidence="1">Uncharacterized protein</fullName>
    </submittedName>
</protein>